<evidence type="ECO:0000256" key="14">
    <source>
        <dbReference type="ARBA" id="ARBA00023204"/>
    </source>
</evidence>
<evidence type="ECO:0000256" key="8">
    <source>
        <dbReference type="ARBA" id="ARBA00022723"/>
    </source>
</evidence>
<dbReference type="PROSITE" id="PS01242">
    <property type="entry name" value="ZF_FPG_1"/>
    <property type="match status" value="1"/>
</dbReference>
<evidence type="ECO:0000259" key="21">
    <source>
        <dbReference type="PROSITE" id="PS51066"/>
    </source>
</evidence>
<dbReference type="GO" id="GO:0008270">
    <property type="term" value="F:zinc ion binding"/>
    <property type="evidence" value="ECO:0007669"/>
    <property type="project" value="UniProtKB-KW"/>
</dbReference>
<dbReference type="SMART" id="SM01232">
    <property type="entry name" value="H2TH"/>
    <property type="match status" value="1"/>
</dbReference>
<dbReference type="NCBIfam" id="NF002211">
    <property type="entry name" value="PRK01103.1"/>
    <property type="match status" value="1"/>
</dbReference>
<dbReference type="PANTHER" id="PTHR22993">
    <property type="entry name" value="FORMAMIDOPYRIMIDINE-DNA GLYCOSYLASE"/>
    <property type="match status" value="1"/>
</dbReference>
<dbReference type="Pfam" id="PF01149">
    <property type="entry name" value="Fapy_DNA_glyco"/>
    <property type="match status" value="1"/>
</dbReference>
<dbReference type="Gene3D" id="1.10.8.50">
    <property type="match status" value="1"/>
</dbReference>
<keyword evidence="14" id="KW-0234">DNA repair</keyword>
<dbReference type="CDD" id="cd08966">
    <property type="entry name" value="EcFpg-like_N"/>
    <property type="match status" value="1"/>
</dbReference>
<dbReference type="AlphaFoldDB" id="A0A2Z6DZF8"/>
<evidence type="ECO:0000259" key="22">
    <source>
        <dbReference type="PROSITE" id="PS51068"/>
    </source>
</evidence>
<evidence type="ECO:0000256" key="2">
    <source>
        <dbReference type="ARBA" id="ARBA00001947"/>
    </source>
</evidence>
<evidence type="ECO:0000256" key="9">
    <source>
        <dbReference type="ARBA" id="ARBA00022763"/>
    </source>
</evidence>
<evidence type="ECO:0000256" key="5">
    <source>
        <dbReference type="ARBA" id="ARBA00012024"/>
    </source>
</evidence>
<name>A0A2Z6DZF8_HYDTE</name>
<evidence type="ECO:0000256" key="7">
    <source>
        <dbReference type="ARBA" id="ARBA00016240"/>
    </source>
</evidence>
<dbReference type="InterPro" id="IPR015886">
    <property type="entry name" value="H2TH_FPG"/>
</dbReference>
<comment type="cofactor">
    <cofactor evidence="2">
        <name>Zn(2+)</name>
        <dbReference type="ChEBI" id="CHEBI:29105"/>
    </cofactor>
</comment>
<dbReference type="SMART" id="SM00898">
    <property type="entry name" value="Fapy_DNA_glyco"/>
    <property type="match status" value="1"/>
</dbReference>
<dbReference type="EC" id="3.2.2.23" evidence="5"/>
<dbReference type="EC" id="4.2.99.18" evidence="6"/>
<feature type="domain" description="FPG-type" evidence="21">
    <location>
        <begin position="237"/>
        <end position="271"/>
    </location>
</feature>
<evidence type="ECO:0000256" key="3">
    <source>
        <dbReference type="ARBA" id="ARBA00009409"/>
    </source>
</evidence>
<dbReference type="InterPro" id="IPR010979">
    <property type="entry name" value="Ribosomal_uS13-like_H2TH"/>
</dbReference>
<evidence type="ECO:0000256" key="11">
    <source>
        <dbReference type="ARBA" id="ARBA00022801"/>
    </source>
</evidence>
<keyword evidence="15" id="KW-0456">Lyase</keyword>
<organism evidence="23 24">
    <name type="scientific">Hydrogenophilus thermoluteolus</name>
    <name type="common">Pseudomonas hydrogenothermophila</name>
    <dbReference type="NCBI Taxonomy" id="297"/>
    <lineage>
        <taxon>Bacteria</taxon>
        <taxon>Pseudomonadati</taxon>
        <taxon>Pseudomonadota</taxon>
        <taxon>Hydrogenophilia</taxon>
        <taxon>Hydrogenophilales</taxon>
        <taxon>Hydrogenophilaceae</taxon>
        <taxon>Hydrogenophilus</taxon>
    </lineage>
</organism>
<comment type="catalytic activity">
    <reaction evidence="1">
        <text>Hydrolysis of DNA containing ring-opened 7-methylguanine residues, releasing 2,6-diamino-4-hydroxy-5-(N-methyl)formamidopyrimidine.</text>
        <dbReference type="EC" id="3.2.2.23"/>
    </reaction>
</comment>
<reference evidence="23 24" key="1">
    <citation type="submission" date="2018-04" db="EMBL/GenBank/DDBJ databases">
        <title>Complete genome sequence of Hydrogenophilus thermoluteolus TH-1.</title>
        <authorList>
            <person name="Arai H."/>
        </authorList>
    </citation>
    <scope>NUCLEOTIDE SEQUENCE [LARGE SCALE GENOMIC DNA]</scope>
    <source>
        <strain evidence="23 24">TH-1</strain>
    </source>
</reference>
<dbReference type="InterPro" id="IPR015887">
    <property type="entry name" value="DNA_glyclase_Znf_dom_DNA_BS"/>
</dbReference>
<keyword evidence="16" id="KW-0511">Multifunctional enzyme</keyword>
<dbReference type="InterPro" id="IPR010663">
    <property type="entry name" value="Znf_FPG/IleRS"/>
</dbReference>
<sequence>MPELPEVETVKRGLMPLIGQQWRHTTVRRADLRRPLDASAFLPWRDATVCAVTRRAKVVALELARADGARAYLRFHLGMSGRLYFTDPASDWLPHEHLELAFSASVLRFRDPRRFGWCDLLPADDYARWSATLAPEPFSPALTPEWAMHRAGRASIKAVLLSGRVVVGVGNIYACEALYHAGIAPQRPAETLSADEWARLIAAVRAVLDAAIAAGGTSFRDYVTVDGAQGWFQLQLAVYGQEGKPCGRCGTPIERIVQQRRSTWWCPRCQAD</sequence>
<dbReference type="Pfam" id="PF06831">
    <property type="entry name" value="H2TH"/>
    <property type="match status" value="1"/>
</dbReference>
<keyword evidence="24" id="KW-1185">Reference proteome</keyword>
<dbReference type="InterPro" id="IPR000214">
    <property type="entry name" value="Znf_DNA_glyclase/AP_lyase"/>
</dbReference>
<dbReference type="PROSITE" id="PS51066">
    <property type="entry name" value="ZF_FPG_2"/>
    <property type="match status" value="1"/>
</dbReference>
<evidence type="ECO:0000256" key="18">
    <source>
        <dbReference type="ARBA" id="ARBA00030638"/>
    </source>
</evidence>
<dbReference type="RefSeq" id="WP_119335630.1">
    <property type="nucleotide sequence ID" value="NZ_AP018558.1"/>
</dbReference>
<feature type="domain" description="Formamidopyrimidine-DNA glycosylase catalytic" evidence="22">
    <location>
        <begin position="2"/>
        <end position="116"/>
    </location>
</feature>
<dbReference type="SUPFAM" id="SSF46946">
    <property type="entry name" value="S13-like H2TH domain"/>
    <property type="match status" value="1"/>
</dbReference>
<comment type="similarity">
    <text evidence="3">Belongs to the FPG family.</text>
</comment>
<dbReference type="InterPro" id="IPR020629">
    <property type="entry name" value="FPG_Glyclase"/>
</dbReference>
<evidence type="ECO:0000313" key="23">
    <source>
        <dbReference type="EMBL" id="BBD77946.1"/>
    </source>
</evidence>
<dbReference type="GO" id="GO:0034039">
    <property type="term" value="F:8-oxo-7,8-dihydroguanine DNA N-glycosylase activity"/>
    <property type="evidence" value="ECO:0007669"/>
    <property type="project" value="TreeGrafter"/>
</dbReference>
<accession>A0A2Z6DZF8</accession>
<dbReference type="Gene3D" id="3.20.190.10">
    <property type="entry name" value="MutM-like, N-terminal"/>
    <property type="match status" value="1"/>
</dbReference>
<dbReference type="InterPro" id="IPR035937">
    <property type="entry name" value="FPG_N"/>
</dbReference>
<dbReference type="KEGG" id="htl:HPTL_1688"/>
<protein>
    <recommendedName>
        <fullName evidence="7">Formamidopyrimidine-DNA glycosylase</fullName>
        <ecNumber evidence="5">3.2.2.23</ecNumber>
        <ecNumber evidence="6">4.2.99.18</ecNumber>
    </recommendedName>
    <alternativeName>
        <fullName evidence="18">DNA-(apurinic or apyrimidinic site) lyase MutM</fullName>
    </alternativeName>
</protein>
<dbReference type="GO" id="GO:0006284">
    <property type="term" value="P:base-excision repair"/>
    <property type="evidence" value="ECO:0007669"/>
    <property type="project" value="InterPro"/>
</dbReference>
<keyword evidence="10 20" id="KW-0863">Zinc-finger</keyword>
<keyword evidence="13" id="KW-0238">DNA-binding</keyword>
<keyword evidence="12" id="KW-0862">Zinc</keyword>
<proteinExistence type="inferred from homology"/>
<evidence type="ECO:0000256" key="4">
    <source>
        <dbReference type="ARBA" id="ARBA00011245"/>
    </source>
</evidence>
<dbReference type="GO" id="GO:0140078">
    <property type="term" value="F:class I DNA-(apurinic or apyrimidinic site) endonuclease activity"/>
    <property type="evidence" value="ECO:0007669"/>
    <property type="project" value="UniProtKB-EC"/>
</dbReference>
<keyword evidence="17" id="KW-0326">Glycosidase</keyword>
<dbReference type="SUPFAM" id="SSF57716">
    <property type="entry name" value="Glucocorticoid receptor-like (DNA-binding domain)"/>
    <property type="match status" value="1"/>
</dbReference>
<keyword evidence="8" id="KW-0479">Metal-binding</keyword>
<evidence type="ECO:0000256" key="19">
    <source>
        <dbReference type="ARBA" id="ARBA00044632"/>
    </source>
</evidence>
<evidence type="ECO:0000256" key="20">
    <source>
        <dbReference type="PROSITE-ProRule" id="PRU00391"/>
    </source>
</evidence>
<dbReference type="OrthoDB" id="5289976at2"/>
<keyword evidence="11" id="KW-0378">Hydrolase</keyword>
<dbReference type="Proteomes" id="UP000262004">
    <property type="component" value="Chromosome"/>
</dbReference>
<dbReference type="SUPFAM" id="SSF81624">
    <property type="entry name" value="N-terminal domain of MutM-like DNA repair proteins"/>
    <property type="match status" value="1"/>
</dbReference>
<gene>
    <name evidence="23" type="ORF">HPTL_1688</name>
</gene>
<evidence type="ECO:0000256" key="1">
    <source>
        <dbReference type="ARBA" id="ARBA00001668"/>
    </source>
</evidence>
<dbReference type="NCBIfam" id="TIGR00577">
    <property type="entry name" value="fpg"/>
    <property type="match status" value="1"/>
</dbReference>
<evidence type="ECO:0000256" key="10">
    <source>
        <dbReference type="ARBA" id="ARBA00022771"/>
    </source>
</evidence>
<evidence type="ECO:0000256" key="15">
    <source>
        <dbReference type="ARBA" id="ARBA00023239"/>
    </source>
</evidence>
<comment type="subunit">
    <text evidence="4">Monomer.</text>
</comment>
<evidence type="ECO:0000256" key="12">
    <source>
        <dbReference type="ARBA" id="ARBA00022833"/>
    </source>
</evidence>
<dbReference type="FunFam" id="1.10.8.50:FF:000003">
    <property type="entry name" value="Formamidopyrimidine-DNA glycosylase"/>
    <property type="match status" value="1"/>
</dbReference>
<dbReference type="EMBL" id="AP018558">
    <property type="protein sequence ID" value="BBD77946.1"/>
    <property type="molecule type" value="Genomic_DNA"/>
</dbReference>
<evidence type="ECO:0000313" key="24">
    <source>
        <dbReference type="Proteomes" id="UP000262004"/>
    </source>
</evidence>
<evidence type="ECO:0000256" key="17">
    <source>
        <dbReference type="ARBA" id="ARBA00023295"/>
    </source>
</evidence>
<dbReference type="PROSITE" id="PS51068">
    <property type="entry name" value="FPG_CAT"/>
    <property type="match status" value="1"/>
</dbReference>
<keyword evidence="9" id="KW-0227">DNA damage</keyword>
<dbReference type="PANTHER" id="PTHR22993:SF9">
    <property type="entry name" value="FORMAMIDOPYRIMIDINE-DNA GLYCOSYLASE"/>
    <property type="match status" value="1"/>
</dbReference>
<evidence type="ECO:0000256" key="16">
    <source>
        <dbReference type="ARBA" id="ARBA00023268"/>
    </source>
</evidence>
<dbReference type="GO" id="GO:0003684">
    <property type="term" value="F:damaged DNA binding"/>
    <property type="evidence" value="ECO:0007669"/>
    <property type="project" value="InterPro"/>
</dbReference>
<comment type="catalytic activity">
    <reaction evidence="19">
        <text>2'-deoxyribonucleotide-(2'-deoxyribose 5'-phosphate)-2'-deoxyribonucleotide-DNA = a 3'-end 2'-deoxyribonucleotide-(2,3-dehydro-2,3-deoxyribose 5'-phosphate)-DNA + a 5'-end 5'-phospho-2'-deoxyribonucleoside-DNA + H(+)</text>
        <dbReference type="Rhea" id="RHEA:66592"/>
        <dbReference type="Rhea" id="RHEA-COMP:13180"/>
        <dbReference type="Rhea" id="RHEA-COMP:16897"/>
        <dbReference type="Rhea" id="RHEA-COMP:17067"/>
        <dbReference type="ChEBI" id="CHEBI:15378"/>
        <dbReference type="ChEBI" id="CHEBI:136412"/>
        <dbReference type="ChEBI" id="CHEBI:157695"/>
        <dbReference type="ChEBI" id="CHEBI:167181"/>
        <dbReference type="EC" id="4.2.99.18"/>
    </reaction>
</comment>
<evidence type="ECO:0000256" key="13">
    <source>
        <dbReference type="ARBA" id="ARBA00023125"/>
    </source>
</evidence>
<evidence type="ECO:0000256" key="6">
    <source>
        <dbReference type="ARBA" id="ARBA00012720"/>
    </source>
</evidence>
<dbReference type="InterPro" id="IPR012319">
    <property type="entry name" value="FPG_cat"/>
</dbReference>
<dbReference type="Pfam" id="PF06827">
    <property type="entry name" value="zf-FPG_IleRS"/>
    <property type="match status" value="1"/>
</dbReference>